<dbReference type="PANTHER" id="PTHR32305:SF15">
    <property type="entry name" value="PROTEIN RHSA-RELATED"/>
    <property type="match status" value="1"/>
</dbReference>
<keyword evidence="5" id="KW-1185">Reference proteome</keyword>
<feature type="chain" id="PRO_5020413716" evidence="2">
    <location>
        <begin position="29"/>
        <end position="1135"/>
    </location>
</feature>
<protein>
    <submittedName>
        <fullName evidence="4">RHS repeat-associated protein</fullName>
    </submittedName>
</protein>
<dbReference type="Gene3D" id="2.180.10.10">
    <property type="entry name" value="RHS repeat-associated core"/>
    <property type="match status" value="1"/>
</dbReference>
<dbReference type="AlphaFoldDB" id="A0A4R6T0S3"/>
<feature type="domain" description="DUF6443" evidence="3">
    <location>
        <begin position="76"/>
        <end position="210"/>
    </location>
</feature>
<feature type="region of interest" description="Disordered" evidence="1">
    <location>
        <begin position="930"/>
        <end position="951"/>
    </location>
</feature>
<dbReference type="InterPro" id="IPR050708">
    <property type="entry name" value="T6SS_VgrG/RHS"/>
</dbReference>
<name>A0A4R6T0S3_9SPHI</name>
<dbReference type="RefSeq" id="WP_243732450.1">
    <property type="nucleotide sequence ID" value="NZ_SNYC01000003.1"/>
</dbReference>
<gene>
    <name evidence="4" type="ORF">ATK78_1163</name>
</gene>
<reference evidence="4 5" key="1">
    <citation type="submission" date="2019-03" db="EMBL/GenBank/DDBJ databases">
        <title>Genomic Encyclopedia of Archaeal and Bacterial Type Strains, Phase II (KMG-II): from individual species to whole genera.</title>
        <authorList>
            <person name="Goeker M."/>
        </authorList>
    </citation>
    <scope>NUCLEOTIDE SEQUENCE [LARGE SCALE GENOMIC DNA]</scope>
    <source>
        <strain evidence="4 5">DSM 19035</strain>
    </source>
</reference>
<dbReference type="InterPro" id="IPR045619">
    <property type="entry name" value="DUF6443"/>
</dbReference>
<dbReference type="EMBL" id="SNYC01000003">
    <property type="protein sequence ID" value="TDQ12032.1"/>
    <property type="molecule type" value="Genomic_DNA"/>
</dbReference>
<evidence type="ECO:0000256" key="1">
    <source>
        <dbReference type="SAM" id="MobiDB-lite"/>
    </source>
</evidence>
<dbReference type="InterPro" id="IPR022385">
    <property type="entry name" value="Rhs_assc_core"/>
</dbReference>
<evidence type="ECO:0000256" key="2">
    <source>
        <dbReference type="SAM" id="SignalP"/>
    </source>
</evidence>
<evidence type="ECO:0000313" key="5">
    <source>
        <dbReference type="Proteomes" id="UP000295620"/>
    </source>
</evidence>
<dbReference type="Pfam" id="PF20041">
    <property type="entry name" value="DUF6443"/>
    <property type="match status" value="1"/>
</dbReference>
<organism evidence="4 5">
    <name type="scientific">Pedobacter metabolipauper</name>
    <dbReference type="NCBI Taxonomy" id="425513"/>
    <lineage>
        <taxon>Bacteria</taxon>
        <taxon>Pseudomonadati</taxon>
        <taxon>Bacteroidota</taxon>
        <taxon>Sphingobacteriia</taxon>
        <taxon>Sphingobacteriales</taxon>
        <taxon>Sphingobacteriaceae</taxon>
        <taxon>Pedobacter</taxon>
    </lineage>
</organism>
<accession>A0A4R6T0S3</accession>
<keyword evidence="2" id="KW-0732">Signal</keyword>
<dbReference type="NCBIfam" id="TIGR03696">
    <property type="entry name" value="Rhs_assc_core"/>
    <property type="match status" value="1"/>
</dbReference>
<evidence type="ECO:0000313" key="4">
    <source>
        <dbReference type="EMBL" id="TDQ12032.1"/>
    </source>
</evidence>
<dbReference type="Proteomes" id="UP000295620">
    <property type="component" value="Unassembled WGS sequence"/>
</dbReference>
<comment type="caution">
    <text evidence="4">The sequence shown here is derived from an EMBL/GenBank/DDBJ whole genome shotgun (WGS) entry which is preliminary data.</text>
</comment>
<feature type="signal peptide" evidence="2">
    <location>
        <begin position="1"/>
        <end position="28"/>
    </location>
</feature>
<dbReference type="PANTHER" id="PTHR32305">
    <property type="match status" value="1"/>
</dbReference>
<evidence type="ECO:0000259" key="3">
    <source>
        <dbReference type="Pfam" id="PF20041"/>
    </source>
</evidence>
<sequence length="1135" mass="124868">MKKKLTIVCNGLLGITLFITFLTGAAKAQEIPEADTLSIFSVALVPECVPAAWVPNNDLNYVRTRIFKIAGVTSGNINGQWTVCEVSQDVQYLNGFSMPMQNISIQGSPTFRDLVQPVAYDAFFMEVKKYLPYTASSTVSNGSFKGSALADQTAFYNNPGGYLAPGVTQITNSAFSESRFEASPLRRVLEQGAEGPSWQLAAGHTQKIEYGINNTSASYTTTGFAARLYFANQVTAGAVTRTLAGTGYYPVGTLTLTISKDENWVPADGKVGTIEEYKDKEGKVILRRLFNRTPTNTIETLSTYYIYDHFGNLSFVLPPGATPDAVSVPTQTILDNFCYQYRYDGRNRLVEKKLPGKGWEVIIYDKLDQVVLTQDAVQAQTTGAPYPYFSFKKYDALGRVIMTGVEGNYSGSRESIQSSFNNNWTGVFWEQRDADGLHGYSNNAVPNGTVNRQIEVVNYYDSYIIPGLPTYTRAGYSTMTRGLLTASKVKVLGTEDYLWTINLYDDEGRIGRVYQQHYLGGSVNVGNYDQITNVYNFAGELTASTKTHRTTAGNTTTANRFVYDHRGRLLQTYLKINGLAEVLLSENSYNETGQLKDKKLHNGLQATVYAYNERGWLKRQSSNEFSIKLGYDTLSNAQYNGNISTQEWGTGFANKFVYNYDKLNRLTSGVSTGITMSEVLTYDLMGNIKTMNRDGLGISTYSYQGNNSNRLNTITGNSVSAGAYAYDLNGNAKTDGRNGAVLTFNMLNLPATVTKGSTTIAYTYDANGTKLRKVSSAEPTSDYINGIQYTAGAIDFIQTGEGTARKSGTSYIYEYDLKDHLGNIRYSFIRNPVNGLVQKTKEVNYYPFGMQNVAMAGTNKYLYNGKELQTELGQLDYGARFYDPVIGRWNVIDPLAEQGRRWSPYTYAFNSPIRFIDPDGMMAVEGDKPKRSTTVSISKPPADPNGDQTGLIKNASAETKKNKPFNAAILEGTFMIAESLGINALDNLIFSDGEITAANVILTGVTVIQGMEMLEGGGSGKSSGLTDPNVSIGTGFGPNETPMIFQGPWTTGDLARAANGQGPLDFAPRTNAAGKRMPLELHHADQMPGSAIHEVKPAHTSYVPHLNKANQGVTRAMRVQDSKMHWYYRGREMTN</sequence>
<proteinExistence type="predicted"/>